<accession>A0A8S3FXN3</accession>
<evidence type="ECO:0000313" key="2">
    <source>
        <dbReference type="Proteomes" id="UP000681967"/>
    </source>
</evidence>
<gene>
    <name evidence="1" type="ORF">BYL167_LOCUS69867</name>
</gene>
<sequence>MLANQLFAKYDPLYVPSKTVSGKNSLIPTYKKPKRIYAVLP</sequence>
<dbReference type="EMBL" id="CAJOBH010251360">
    <property type="protein sequence ID" value="CAF5139188.1"/>
    <property type="molecule type" value="Genomic_DNA"/>
</dbReference>
<proteinExistence type="predicted"/>
<feature type="non-terminal residue" evidence="1">
    <location>
        <position position="1"/>
    </location>
</feature>
<protein>
    <submittedName>
        <fullName evidence="1">Uncharacterized protein</fullName>
    </submittedName>
</protein>
<organism evidence="1 2">
    <name type="scientific">Rotaria magnacalcarata</name>
    <dbReference type="NCBI Taxonomy" id="392030"/>
    <lineage>
        <taxon>Eukaryota</taxon>
        <taxon>Metazoa</taxon>
        <taxon>Spiralia</taxon>
        <taxon>Gnathifera</taxon>
        <taxon>Rotifera</taxon>
        <taxon>Eurotatoria</taxon>
        <taxon>Bdelloidea</taxon>
        <taxon>Philodinida</taxon>
        <taxon>Philodinidae</taxon>
        <taxon>Rotaria</taxon>
    </lineage>
</organism>
<dbReference type="Proteomes" id="UP000681967">
    <property type="component" value="Unassembled WGS sequence"/>
</dbReference>
<evidence type="ECO:0000313" key="1">
    <source>
        <dbReference type="EMBL" id="CAF5139188.1"/>
    </source>
</evidence>
<comment type="caution">
    <text evidence="1">The sequence shown here is derived from an EMBL/GenBank/DDBJ whole genome shotgun (WGS) entry which is preliminary data.</text>
</comment>
<reference evidence="1" key="1">
    <citation type="submission" date="2021-02" db="EMBL/GenBank/DDBJ databases">
        <authorList>
            <person name="Nowell W R."/>
        </authorList>
    </citation>
    <scope>NUCLEOTIDE SEQUENCE</scope>
</reference>
<name>A0A8S3FXN3_9BILA</name>
<dbReference type="AlphaFoldDB" id="A0A8S3FXN3"/>